<dbReference type="STRING" id="1423727.FC34_GL000912"/>
<proteinExistence type="predicted"/>
<evidence type="ECO:0000313" key="2">
    <source>
        <dbReference type="EMBL" id="KRM71932.1"/>
    </source>
</evidence>
<feature type="transmembrane region" description="Helical" evidence="1">
    <location>
        <begin position="6"/>
        <end position="22"/>
    </location>
</feature>
<evidence type="ECO:0000256" key="1">
    <source>
        <dbReference type="SAM" id="Phobius"/>
    </source>
</evidence>
<name>A0A0R2B8M9_9LACO</name>
<accession>A0A0R2B8M9</accession>
<keyword evidence="1" id="KW-0812">Transmembrane</keyword>
<evidence type="ECO:0000313" key="3">
    <source>
        <dbReference type="Proteomes" id="UP000051672"/>
    </source>
</evidence>
<comment type="caution">
    <text evidence="2">The sequence shown here is derived from an EMBL/GenBank/DDBJ whole genome shotgun (WGS) entry which is preliminary data.</text>
</comment>
<dbReference type="RefSeq" id="WP_057894208.1">
    <property type="nucleotide sequence ID" value="NZ_AYZQ01000002.1"/>
</dbReference>
<gene>
    <name evidence="2" type="ORF">FC34_GL000912</name>
</gene>
<organism evidence="2 3">
    <name type="scientific">Lacticaseibacillus brantae DSM 23927</name>
    <dbReference type="NCBI Taxonomy" id="1423727"/>
    <lineage>
        <taxon>Bacteria</taxon>
        <taxon>Bacillati</taxon>
        <taxon>Bacillota</taxon>
        <taxon>Bacilli</taxon>
        <taxon>Lactobacillales</taxon>
        <taxon>Lactobacillaceae</taxon>
        <taxon>Lacticaseibacillus</taxon>
    </lineage>
</organism>
<dbReference type="OrthoDB" id="2322546at2"/>
<feature type="transmembrane region" description="Helical" evidence="1">
    <location>
        <begin position="34"/>
        <end position="53"/>
    </location>
</feature>
<protein>
    <submittedName>
        <fullName evidence="2">Uncharacterized protein</fullName>
    </submittedName>
</protein>
<dbReference type="EMBL" id="AYZQ01000002">
    <property type="protein sequence ID" value="KRM71932.1"/>
    <property type="molecule type" value="Genomic_DNA"/>
</dbReference>
<dbReference type="AlphaFoldDB" id="A0A0R2B8M9"/>
<feature type="transmembrane region" description="Helical" evidence="1">
    <location>
        <begin position="59"/>
        <end position="77"/>
    </location>
</feature>
<dbReference type="PATRIC" id="fig|1423727.3.peg.918"/>
<keyword evidence="1" id="KW-0472">Membrane</keyword>
<keyword evidence="1" id="KW-1133">Transmembrane helix</keyword>
<sequence length="156" mass="17714">MNIFLIVLDIVLIGMAGYYVYWQSKVEYQANYSYPQLFWGLILLMWFVTSRIVNWPYVIFIAIFVLLSVMAGIGGLGRDRLIATGIFQRVIPYTSLAEINLTPLTMPNGKQVVIATFSVSPRRYVRLTFKSNLEGMLAALKEVIPDTVAIKVQEVQ</sequence>
<keyword evidence="3" id="KW-1185">Reference proteome</keyword>
<dbReference type="Proteomes" id="UP000051672">
    <property type="component" value="Unassembled WGS sequence"/>
</dbReference>
<reference evidence="2 3" key="1">
    <citation type="journal article" date="2015" name="Genome Announc.">
        <title>Expanding the biotechnology potential of lactobacilli through comparative genomics of 213 strains and associated genera.</title>
        <authorList>
            <person name="Sun Z."/>
            <person name="Harris H.M."/>
            <person name="McCann A."/>
            <person name="Guo C."/>
            <person name="Argimon S."/>
            <person name="Zhang W."/>
            <person name="Yang X."/>
            <person name="Jeffery I.B."/>
            <person name="Cooney J.C."/>
            <person name="Kagawa T.F."/>
            <person name="Liu W."/>
            <person name="Song Y."/>
            <person name="Salvetti E."/>
            <person name="Wrobel A."/>
            <person name="Rasinkangas P."/>
            <person name="Parkhill J."/>
            <person name="Rea M.C."/>
            <person name="O'Sullivan O."/>
            <person name="Ritari J."/>
            <person name="Douillard F.P."/>
            <person name="Paul Ross R."/>
            <person name="Yang R."/>
            <person name="Briner A.E."/>
            <person name="Felis G.E."/>
            <person name="de Vos W.M."/>
            <person name="Barrangou R."/>
            <person name="Klaenhammer T.R."/>
            <person name="Caufield P.W."/>
            <person name="Cui Y."/>
            <person name="Zhang H."/>
            <person name="O'Toole P.W."/>
        </authorList>
    </citation>
    <scope>NUCLEOTIDE SEQUENCE [LARGE SCALE GENOMIC DNA]</scope>
    <source>
        <strain evidence="2 3">DSM 23927</strain>
    </source>
</reference>